<comment type="caution">
    <text evidence="13">The sequence shown here is derived from an EMBL/GenBank/DDBJ whole genome shotgun (WGS) entry which is preliminary data.</text>
</comment>
<evidence type="ECO:0000256" key="5">
    <source>
        <dbReference type="ARBA" id="ARBA00022692"/>
    </source>
</evidence>
<evidence type="ECO:0000313" key="13">
    <source>
        <dbReference type="EMBL" id="ETF02235.1"/>
    </source>
</evidence>
<accession>V8QSD6</accession>
<protein>
    <submittedName>
        <fullName evidence="13">Porin</fullName>
    </submittedName>
</protein>
<dbReference type="PATRIC" id="fig|1424334.3.peg.3229"/>
<dbReference type="InterPro" id="IPR050298">
    <property type="entry name" value="Gram-neg_bact_OMP"/>
</dbReference>
<dbReference type="PRINTS" id="PR00184">
    <property type="entry name" value="NEISSPPORIN"/>
</dbReference>
<feature type="chain" id="PRO_5004773026" evidence="11">
    <location>
        <begin position="21"/>
        <end position="406"/>
    </location>
</feature>
<gene>
    <name evidence="13" type="ORF">W822_16095</name>
</gene>
<keyword evidence="10" id="KW-0998">Cell outer membrane</keyword>
<evidence type="ECO:0000256" key="11">
    <source>
        <dbReference type="SAM" id="SignalP"/>
    </source>
</evidence>
<evidence type="ECO:0000313" key="14">
    <source>
        <dbReference type="Proteomes" id="UP000018733"/>
    </source>
</evidence>
<name>V8QSD6_9BURK</name>
<evidence type="ECO:0000256" key="7">
    <source>
        <dbReference type="ARBA" id="ARBA00023065"/>
    </source>
</evidence>
<keyword evidence="9" id="KW-0472">Membrane</keyword>
<dbReference type="AlphaFoldDB" id="V8QSD6"/>
<dbReference type="Pfam" id="PF13609">
    <property type="entry name" value="Porin_4"/>
    <property type="match status" value="1"/>
</dbReference>
<keyword evidence="5" id="KW-0812">Transmembrane</keyword>
<comment type="subcellular location">
    <subcellularLocation>
        <location evidence="1">Cell outer membrane</location>
        <topology evidence="1">Multi-pass membrane protein</topology>
    </subcellularLocation>
</comment>
<dbReference type="PANTHER" id="PTHR34501">
    <property type="entry name" value="PROTEIN YDDL-RELATED"/>
    <property type="match status" value="1"/>
</dbReference>
<evidence type="ECO:0000256" key="4">
    <source>
        <dbReference type="ARBA" id="ARBA00022452"/>
    </source>
</evidence>
<sequence>MKKALQCLVLLGTATGVAHATTSVTLYGLVEAGIRYTDIKVSHGDEWSRERQVHLADFNQSSNRWGLRGSEDLSNGTSVIFSLENGFSLGTGHARQGGRLFGREAIMGLTGESWGTVTVGRQSNVADDFTGSFDPFSTGFRQAGMNTTFGDFGAYMEQSIKYQSPEMSGFKFGLSYTGSHKRSAESSENGAVTKEDRDMSRWVSTGAGYERGPVSVGASYDRFRSDARVSGVDQAGKAFDNKNSGTTVIWNLFGAYDLGVVKLYAGYGRIHGSLAHKVVSEADVGPGLNGELAHYATDPVSSRNYFQTAGFRQHAWLLGATAPVGDAGKIMFSYQGNRSRNTDDEYQGIKGRLNVFSLGYTHQLSKRTNLNAVVSYGAGKLAFADPEKRDAKLRSTQLGVGLRHRF</sequence>
<dbReference type="InterPro" id="IPR033900">
    <property type="entry name" value="Gram_neg_porin_domain"/>
</dbReference>
<dbReference type="Proteomes" id="UP000018733">
    <property type="component" value="Unassembled WGS sequence"/>
</dbReference>
<dbReference type="CDD" id="cd00342">
    <property type="entry name" value="gram_neg_porins"/>
    <property type="match status" value="1"/>
</dbReference>
<dbReference type="GO" id="GO:0015288">
    <property type="term" value="F:porin activity"/>
    <property type="evidence" value="ECO:0007669"/>
    <property type="project" value="UniProtKB-KW"/>
</dbReference>
<evidence type="ECO:0000256" key="6">
    <source>
        <dbReference type="ARBA" id="ARBA00022729"/>
    </source>
</evidence>
<evidence type="ECO:0000256" key="1">
    <source>
        <dbReference type="ARBA" id="ARBA00004571"/>
    </source>
</evidence>
<keyword evidence="6 11" id="KW-0732">Signal</keyword>
<keyword evidence="4" id="KW-1134">Transmembrane beta strand</keyword>
<dbReference type="Gene3D" id="2.40.160.10">
    <property type="entry name" value="Porin"/>
    <property type="match status" value="1"/>
</dbReference>
<keyword evidence="8" id="KW-0626">Porin</keyword>
<dbReference type="HOGENOM" id="CLU_038238_1_2_4"/>
<evidence type="ECO:0000256" key="8">
    <source>
        <dbReference type="ARBA" id="ARBA00023114"/>
    </source>
</evidence>
<dbReference type="STRING" id="1424334.W822_16095"/>
<dbReference type="OrthoDB" id="8520696at2"/>
<evidence type="ECO:0000256" key="3">
    <source>
        <dbReference type="ARBA" id="ARBA00022448"/>
    </source>
</evidence>
<evidence type="ECO:0000256" key="2">
    <source>
        <dbReference type="ARBA" id="ARBA00011233"/>
    </source>
</evidence>
<keyword evidence="3" id="KW-0813">Transport</keyword>
<organism evidence="13 14">
    <name type="scientific">Advenella kashmirensis W13003</name>
    <dbReference type="NCBI Taxonomy" id="1424334"/>
    <lineage>
        <taxon>Bacteria</taxon>
        <taxon>Pseudomonadati</taxon>
        <taxon>Pseudomonadota</taxon>
        <taxon>Betaproteobacteria</taxon>
        <taxon>Burkholderiales</taxon>
        <taxon>Alcaligenaceae</taxon>
    </lineage>
</organism>
<dbReference type="SUPFAM" id="SSF56935">
    <property type="entry name" value="Porins"/>
    <property type="match status" value="1"/>
</dbReference>
<reference evidence="13 14" key="1">
    <citation type="journal article" date="2014" name="Genome Announc.">
        <title>Draft Genome Sequence of Advenella kashmirensis Strain W13003, a Polycyclic Aromatic Hydrocarbon-Degrading Bacterium.</title>
        <authorList>
            <person name="Wang X."/>
            <person name="Jin D."/>
            <person name="Zhou L."/>
            <person name="Wu L."/>
            <person name="An W."/>
            <person name="Zhao L."/>
        </authorList>
    </citation>
    <scope>NUCLEOTIDE SEQUENCE [LARGE SCALE GENOMIC DNA]</scope>
    <source>
        <strain evidence="13 14">W13003</strain>
    </source>
</reference>
<dbReference type="RefSeq" id="WP_024006163.1">
    <property type="nucleotide sequence ID" value="NZ_KI650980.1"/>
</dbReference>
<proteinExistence type="predicted"/>
<dbReference type="InterPro" id="IPR023614">
    <property type="entry name" value="Porin_dom_sf"/>
</dbReference>
<evidence type="ECO:0000256" key="10">
    <source>
        <dbReference type="ARBA" id="ARBA00023237"/>
    </source>
</evidence>
<keyword evidence="7" id="KW-0406">Ion transport</keyword>
<feature type="signal peptide" evidence="11">
    <location>
        <begin position="1"/>
        <end position="20"/>
    </location>
</feature>
<dbReference type="InterPro" id="IPR002299">
    <property type="entry name" value="Porin_Neis"/>
</dbReference>
<dbReference type="PANTHER" id="PTHR34501:SF9">
    <property type="entry name" value="MAJOR OUTER MEMBRANE PROTEIN P.IA"/>
    <property type="match status" value="1"/>
</dbReference>
<comment type="subunit">
    <text evidence="2">Homotrimer.</text>
</comment>
<keyword evidence="14" id="KW-1185">Reference proteome</keyword>
<dbReference type="GO" id="GO:0046930">
    <property type="term" value="C:pore complex"/>
    <property type="evidence" value="ECO:0007669"/>
    <property type="project" value="UniProtKB-KW"/>
</dbReference>
<dbReference type="eggNOG" id="COG3203">
    <property type="taxonomic scope" value="Bacteria"/>
</dbReference>
<feature type="domain" description="Porin" evidence="12">
    <location>
        <begin position="9"/>
        <end position="376"/>
    </location>
</feature>
<dbReference type="EMBL" id="AYXT01000010">
    <property type="protein sequence ID" value="ETF02235.1"/>
    <property type="molecule type" value="Genomic_DNA"/>
</dbReference>
<dbReference type="GO" id="GO:0009279">
    <property type="term" value="C:cell outer membrane"/>
    <property type="evidence" value="ECO:0007669"/>
    <property type="project" value="UniProtKB-SubCell"/>
</dbReference>
<dbReference type="GO" id="GO:0006811">
    <property type="term" value="P:monoatomic ion transport"/>
    <property type="evidence" value="ECO:0007669"/>
    <property type="project" value="UniProtKB-KW"/>
</dbReference>
<evidence type="ECO:0000256" key="9">
    <source>
        <dbReference type="ARBA" id="ARBA00023136"/>
    </source>
</evidence>
<evidence type="ECO:0000259" key="12">
    <source>
        <dbReference type="Pfam" id="PF13609"/>
    </source>
</evidence>